<reference evidence="1" key="1">
    <citation type="journal article" date="2020" name="Nature">
        <title>Giant virus diversity and host interactions through global metagenomics.</title>
        <authorList>
            <person name="Schulz F."/>
            <person name="Roux S."/>
            <person name="Paez-Espino D."/>
            <person name="Jungbluth S."/>
            <person name="Walsh D.A."/>
            <person name="Denef V.J."/>
            <person name="McMahon K.D."/>
            <person name="Konstantinidis K.T."/>
            <person name="Eloe-Fadrosh E.A."/>
            <person name="Kyrpides N.C."/>
            <person name="Woyke T."/>
        </authorList>
    </citation>
    <scope>NUCLEOTIDE SEQUENCE</scope>
    <source>
        <strain evidence="1">GVMAG-M-3300023184-120</strain>
    </source>
</reference>
<organism evidence="1">
    <name type="scientific">viral metagenome</name>
    <dbReference type="NCBI Taxonomy" id="1070528"/>
    <lineage>
        <taxon>unclassified sequences</taxon>
        <taxon>metagenomes</taxon>
        <taxon>organismal metagenomes</taxon>
    </lineage>
</organism>
<proteinExistence type="predicted"/>
<evidence type="ECO:0000313" key="1">
    <source>
        <dbReference type="EMBL" id="QHT80571.1"/>
    </source>
</evidence>
<sequence length="115" mass="13861">MKSYVMATIRIPLEIVDTNYEILNDRIDIQFEPCPILPEIQESNKDLLQSLFSASNLPKENEEEEEKVLEEEEPVLEEEDVRYNLKKNRESVKKRQHISFKKYRPRINYTQKKYI</sequence>
<dbReference type="EMBL" id="MN739973">
    <property type="protein sequence ID" value="QHT80571.1"/>
    <property type="molecule type" value="Genomic_DNA"/>
</dbReference>
<dbReference type="AlphaFoldDB" id="A0A6C0HIU8"/>
<name>A0A6C0HIU8_9ZZZZ</name>
<protein>
    <submittedName>
        <fullName evidence="1">Uncharacterized protein</fullName>
    </submittedName>
</protein>
<accession>A0A6C0HIU8</accession>